<dbReference type="Gene3D" id="1.10.340.70">
    <property type="match status" value="1"/>
</dbReference>
<dbReference type="InterPro" id="IPR036397">
    <property type="entry name" value="RNaseH_sf"/>
</dbReference>
<comment type="caution">
    <text evidence="2">The sequence shown here is derived from an EMBL/GenBank/DDBJ whole genome shotgun (WGS) entry which is preliminary data.</text>
</comment>
<accession>A0AA88VXD5</accession>
<dbReference type="EMBL" id="JAVXUP010001019">
    <property type="protein sequence ID" value="KAK3017186.1"/>
    <property type="molecule type" value="Genomic_DNA"/>
</dbReference>
<evidence type="ECO:0000313" key="3">
    <source>
        <dbReference type="Proteomes" id="UP001188597"/>
    </source>
</evidence>
<feature type="domain" description="Integrase zinc-binding" evidence="1">
    <location>
        <begin position="221"/>
        <end position="269"/>
    </location>
</feature>
<dbReference type="InterPro" id="IPR052160">
    <property type="entry name" value="Gypsy_RT_Integrase-like"/>
</dbReference>
<dbReference type="InterPro" id="IPR041588">
    <property type="entry name" value="Integrase_H2C2"/>
</dbReference>
<reference evidence="2" key="1">
    <citation type="submission" date="2022-12" db="EMBL/GenBank/DDBJ databases">
        <title>Draft genome assemblies for two species of Escallonia (Escalloniales).</title>
        <authorList>
            <person name="Chanderbali A."/>
            <person name="Dervinis C."/>
            <person name="Anghel I."/>
            <person name="Soltis D."/>
            <person name="Soltis P."/>
            <person name="Zapata F."/>
        </authorList>
    </citation>
    <scope>NUCLEOTIDE SEQUENCE</scope>
    <source>
        <strain evidence="2">UCBG64.0493</strain>
        <tissue evidence="2">Leaf</tissue>
    </source>
</reference>
<keyword evidence="3" id="KW-1185">Reference proteome</keyword>
<organism evidence="2 3">
    <name type="scientific">Escallonia herrerae</name>
    <dbReference type="NCBI Taxonomy" id="1293975"/>
    <lineage>
        <taxon>Eukaryota</taxon>
        <taxon>Viridiplantae</taxon>
        <taxon>Streptophyta</taxon>
        <taxon>Embryophyta</taxon>
        <taxon>Tracheophyta</taxon>
        <taxon>Spermatophyta</taxon>
        <taxon>Magnoliopsida</taxon>
        <taxon>eudicotyledons</taxon>
        <taxon>Gunneridae</taxon>
        <taxon>Pentapetalae</taxon>
        <taxon>asterids</taxon>
        <taxon>campanulids</taxon>
        <taxon>Escalloniales</taxon>
        <taxon>Escalloniaceae</taxon>
        <taxon>Escallonia</taxon>
    </lineage>
</organism>
<gene>
    <name evidence="2" type="ORF">RJ639_007129</name>
</gene>
<dbReference type="AlphaFoldDB" id="A0AA88VXD5"/>
<sequence>MESSAYILFEDAFLQVGISEDRVKPITSPLYNFTGASASVKGRASLTVVVGEAPQQATHTLDPVASCSLDLSSPHEVSYAKRGWICEGRSDAARKCYVTSCRPEETFSIDDQRDEATVRNAEPVEALIHVSLAKGNDKRQVQIGFALESGLRDQLVSFIRSNMDIFAWSAADMPGIDPSMITHRLSVLQGAEQRYLNTEKLAFALLIAARKLCPCSGHYPLREVHEGICGQHLGGCALAHKVLRRGYYWPTMQQDAMNYTKKCEACQLFSSIPRRAPSPLSMLSSPIPFAMWGMDIMGPFPPVTAQCKFVIVAIDYFTK</sequence>
<dbReference type="Gene3D" id="3.30.420.10">
    <property type="entry name" value="Ribonuclease H-like superfamily/Ribonuclease H"/>
    <property type="match status" value="1"/>
</dbReference>
<name>A0AA88VXD5_9ASTE</name>
<evidence type="ECO:0000313" key="2">
    <source>
        <dbReference type="EMBL" id="KAK3017186.1"/>
    </source>
</evidence>
<dbReference type="GO" id="GO:0003676">
    <property type="term" value="F:nucleic acid binding"/>
    <property type="evidence" value="ECO:0007669"/>
    <property type="project" value="InterPro"/>
</dbReference>
<proteinExistence type="predicted"/>
<dbReference type="Pfam" id="PF17921">
    <property type="entry name" value="Integrase_H2C2"/>
    <property type="match status" value="1"/>
</dbReference>
<dbReference type="Proteomes" id="UP001188597">
    <property type="component" value="Unassembled WGS sequence"/>
</dbReference>
<protein>
    <recommendedName>
        <fullName evidence="1">Integrase zinc-binding domain-containing protein</fullName>
    </recommendedName>
</protein>
<dbReference type="PANTHER" id="PTHR47266">
    <property type="entry name" value="ENDONUCLEASE-RELATED"/>
    <property type="match status" value="1"/>
</dbReference>
<evidence type="ECO:0000259" key="1">
    <source>
        <dbReference type="Pfam" id="PF17921"/>
    </source>
</evidence>